<keyword evidence="2" id="KW-1185">Reference proteome</keyword>
<sequence length="125" mass="14322">MRSKEEKKSITKSIKLSPLQVQQIEEKAKEKNLTFSSYMVDCAVHGNNSITPQMAVRMQELVNMVLEIADSIDSAEYIRKEELRQKAHDLDGLFTSVSPQEKYENLEQKMGLFVEGGLDLWESLK</sequence>
<protein>
    <submittedName>
        <fullName evidence="1">Uncharacterized protein</fullName>
    </submittedName>
</protein>
<name>U2KFZ0_9FIRM</name>
<dbReference type="AlphaFoldDB" id="U2KFZ0"/>
<dbReference type="Pfam" id="PF21983">
    <property type="entry name" value="NikA-like"/>
    <property type="match status" value="1"/>
</dbReference>
<comment type="caution">
    <text evidence="1">The sequence shown here is derived from an EMBL/GenBank/DDBJ whole genome shotgun (WGS) entry which is preliminary data.</text>
</comment>
<evidence type="ECO:0000313" key="2">
    <source>
        <dbReference type="Proteomes" id="UP000016662"/>
    </source>
</evidence>
<dbReference type="HOGENOM" id="CLU_162693_0_0_9"/>
<accession>U2KFZ0</accession>
<gene>
    <name evidence="1" type="ORF">RUMCAL_00152</name>
</gene>
<dbReference type="STRING" id="411473.RUMCAL_00152"/>
<reference evidence="1 2" key="1">
    <citation type="submission" date="2013-07" db="EMBL/GenBank/DDBJ databases">
        <authorList>
            <person name="Weinstock G."/>
            <person name="Sodergren E."/>
            <person name="Wylie T."/>
            <person name="Fulton L."/>
            <person name="Fulton R."/>
            <person name="Fronick C."/>
            <person name="O'Laughlin M."/>
            <person name="Godfrey J."/>
            <person name="Miner T."/>
            <person name="Herter B."/>
            <person name="Appelbaum E."/>
            <person name="Cordes M."/>
            <person name="Lek S."/>
            <person name="Wollam A."/>
            <person name="Pepin K.H."/>
            <person name="Palsikar V.B."/>
            <person name="Mitreva M."/>
            <person name="Wilson R.K."/>
        </authorList>
    </citation>
    <scope>NUCLEOTIDE SEQUENCE [LARGE SCALE GENOMIC DNA]</scope>
    <source>
        <strain evidence="1 2">ATCC 27760</strain>
    </source>
</reference>
<proteinExistence type="predicted"/>
<evidence type="ECO:0000313" key="1">
    <source>
        <dbReference type="EMBL" id="ERJ97456.1"/>
    </source>
</evidence>
<dbReference type="Proteomes" id="UP000016662">
    <property type="component" value="Unassembled WGS sequence"/>
</dbReference>
<dbReference type="RefSeq" id="WP_021681148.1">
    <property type="nucleotide sequence ID" value="NZ_KI260334.1"/>
</dbReference>
<organism evidence="1 2">
    <name type="scientific">Ruminococcus callidus ATCC 27760</name>
    <dbReference type="NCBI Taxonomy" id="411473"/>
    <lineage>
        <taxon>Bacteria</taxon>
        <taxon>Bacillati</taxon>
        <taxon>Bacillota</taxon>
        <taxon>Clostridia</taxon>
        <taxon>Eubacteriales</taxon>
        <taxon>Oscillospiraceae</taxon>
        <taxon>Ruminococcus</taxon>
    </lineage>
</organism>
<dbReference type="PATRIC" id="fig|411473.3.peg.124"/>
<dbReference type="EMBL" id="AWVF01000024">
    <property type="protein sequence ID" value="ERJ97456.1"/>
    <property type="molecule type" value="Genomic_DNA"/>
</dbReference>
<dbReference type="OrthoDB" id="1822332at2"/>
<dbReference type="InterPro" id="IPR053842">
    <property type="entry name" value="NikA-like"/>
</dbReference>